<proteinExistence type="predicted"/>
<protein>
    <submittedName>
        <fullName evidence="1">Uncharacterized protein</fullName>
    </submittedName>
</protein>
<dbReference type="RefSeq" id="WP_159750845.1">
    <property type="nucleotide sequence ID" value="NZ_WUQX01000001.1"/>
</dbReference>
<dbReference type="EMBL" id="WUQX01000001">
    <property type="protein sequence ID" value="MXP75604.1"/>
    <property type="molecule type" value="Genomic_DNA"/>
</dbReference>
<organism evidence="1 2">
    <name type="scientific">Sporofaciens musculi</name>
    <dbReference type="NCBI Taxonomy" id="2681861"/>
    <lineage>
        <taxon>Bacteria</taxon>
        <taxon>Bacillati</taxon>
        <taxon>Bacillota</taxon>
        <taxon>Clostridia</taxon>
        <taxon>Lachnospirales</taxon>
        <taxon>Lachnospiraceae</taxon>
        <taxon>Sporofaciens</taxon>
    </lineage>
</organism>
<name>A0A7X3MFR9_9FIRM</name>
<dbReference type="AlphaFoldDB" id="A0A7X3MFR9"/>
<evidence type="ECO:0000313" key="1">
    <source>
        <dbReference type="EMBL" id="MXP75604.1"/>
    </source>
</evidence>
<sequence>MEGIYHNKEAGCLDIADAVRIDVRATRDEGMRILENRICKSRYFQSQQRRLFQNQDFAGDKDYLRF</sequence>
<evidence type="ECO:0000313" key="2">
    <source>
        <dbReference type="Proteomes" id="UP000460412"/>
    </source>
</evidence>
<reference evidence="1 2" key="1">
    <citation type="submission" date="2019-12" db="EMBL/GenBank/DDBJ databases">
        <title>Sporaefaciens musculi gen. nov., sp. nov., a novel bacterium isolated from the caecum of an obese mouse.</title>
        <authorList>
            <person name="Rasmussen T.S."/>
            <person name="Streidl T."/>
            <person name="Hitch T.C.A."/>
            <person name="Wortmann E."/>
            <person name="Deptula P."/>
            <person name="Hansen M."/>
            <person name="Nielsen D.S."/>
            <person name="Clavel T."/>
            <person name="Vogensen F.K."/>
        </authorList>
    </citation>
    <scope>NUCLEOTIDE SEQUENCE [LARGE SCALE GENOMIC DNA]</scope>
    <source>
        <strain evidence="1 2">WCA-9-b2</strain>
    </source>
</reference>
<keyword evidence="2" id="KW-1185">Reference proteome</keyword>
<dbReference type="Proteomes" id="UP000460412">
    <property type="component" value="Unassembled WGS sequence"/>
</dbReference>
<gene>
    <name evidence="1" type="ORF">GN277_09460</name>
</gene>
<accession>A0A7X3MFR9</accession>
<comment type="caution">
    <text evidence="1">The sequence shown here is derived from an EMBL/GenBank/DDBJ whole genome shotgun (WGS) entry which is preliminary data.</text>
</comment>